<feature type="transmembrane region" description="Helical" evidence="5">
    <location>
        <begin position="325"/>
        <end position="343"/>
    </location>
</feature>
<organism evidence="7 8">
    <name type="scientific">Aspergillus puulaauensis</name>
    <dbReference type="NCBI Taxonomy" id="1220207"/>
    <lineage>
        <taxon>Eukaryota</taxon>
        <taxon>Fungi</taxon>
        <taxon>Dikarya</taxon>
        <taxon>Ascomycota</taxon>
        <taxon>Pezizomycotina</taxon>
        <taxon>Eurotiomycetes</taxon>
        <taxon>Eurotiomycetidae</taxon>
        <taxon>Eurotiales</taxon>
        <taxon>Aspergillaceae</taxon>
        <taxon>Aspergillus</taxon>
    </lineage>
</organism>
<dbReference type="InterPro" id="IPR036259">
    <property type="entry name" value="MFS_trans_sf"/>
</dbReference>
<dbReference type="GO" id="GO:0005886">
    <property type="term" value="C:plasma membrane"/>
    <property type="evidence" value="ECO:0007669"/>
    <property type="project" value="TreeGrafter"/>
</dbReference>
<feature type="transmembrane region" description="Helical" evidence="5">
    <location>
        <begin position="89"/>
        <end position="108"/>
    </location>
</feature>
<dbReference type="GeneID" id="64972633"/>
<feature type="transmembrane region" description="Helical" evidence="5">
    <location>
        <begin position="148"/>
        <end position="170"/>
    </location>
</feature>
<proteinExistence type="predicted"/>
<dbReference type="PRINTS" id="PR01036">
    <property type="entry name" value="TCRTETB"/>
</dbReference>
<feature type="transmembrane region" description="Helical" evidence="5">
    <location>
        <begin position="466"/>
        <end position="487"/>
    </location>
</feature>
<evidence type="ECO:0000256" key="1">
    <source>
        <dbReference type="ARBA" id="ARBA00004141"/>
    </source>
</evidence>
<keyword evidence="4 5" id="KW-0472">Membrane</keyword>
<dbReference type="OrthoDB" id="4340122at2759"/>
<reference evidence="7" key="2">
    <citation type="submission" date="2021-02" db="EMBL/GenBank/DDBJ databases">
        <title>Aspergillus puulaauensis MK2 genome sequence.</title>
        <authorList>
            <person name="Futagami T."/>
            <person name="Mori K."/>
            <person name="Kadooka C."/>
            <person name="Tanaka T."/>
        </authorList>
    </citation>
    <scope>NUCLEOTIDE SEQUENCE</scope>
    <source>
        <strain evidence="7">MK2</strain>
    </source>
</reference>
<dbReference type="Proteomes" id="UP000654913">
    <property type="component" value="Chromosome 3"/>
</dbReference>
<dbReference type="Gene3D" id="1.20.1250.20">
    <property type="entry name" value="MFS general substrate transporter like domains"/>
    <property type="match status" value="1"/>
</dbReference>
<evidence type="ECO:0000313" key="8">
    <source>
        <dbReference type="Proteomes" id="UP000654913"/>
    </source>
</evidence>
<dbReference type="EMBL" id="AP024445">
    <property type="protein sequence ID" value="BCS22628.1"/>
    <property type="molecule type" value="Genomic_DNA"/>
</dbReference>
<dbReference type="AlphaFoldDB" id="A0A7R8AMG5"/>
<evidence type="ECO:0000256" key="3">
    <source>
        <dbReference type="ARBA" id="ARBA00022989"/>
    </source>
</evidence>
<feature type="domain" description="Major facilitator superfamily (MFS) profile" evidence="6">
    <location>
        <begin position="24"/>
        <end position="489"/>
    </location>
</feature>
<feature type="transmembrane region" description="Helical" evidence="5">
    <location>
        <begin position="176"/>
        <end position="198"/>
    </location>
</feature>
<dbReference type="Gene3D" id="1.20.1720.10">
    <property type="entry name" value="Multidrug resistance protein D"/>
    <property type="match status" value="1"/>
</dbReference>
<evidence type="ECO:0000256" key="4">
    <source>
        <dbReference type="ARBA" id="ARBA00023136"/>
    </source>
</evidence>
<feature type="transmembrane region" description="Helical" evidence="5">
    <location>
        <begin position="350"/>
        <end position="370"/>
    </location>
</feature>
<name>A0A7R8AMG5_9EURO</name>
<protein>
    <recommendedName>
        <fullName evidence="6">Major facilitator superfamily (MFS) profile domain-containing protein</fullName>
    </recommendedName>
</protein>
<dbReference type="PROSITE" id="PS50850">
    <property type="entry name" value="MFS"/>
    <property type="match status" value="1"/>
</dbReference>
<dbReference type="GO" id="GO:0022857">
    <property type="term" value="F:transmembrane transporter activity"/>
    <property type="evidence" value="ECO:0007669"/>
    <property type="project" value="InterPro"/>
</dbReference>
<sequence>MDTDQQSVELKEKETQLSKRFYFAFFSMSVLALAAALSTTSVSIALKTIAQDFQLSTPRTFWLGTSTALTSTIIQPCCATLADVFGRKVALTGSALLLAVGSLMGALAPNYATILAGRTLQGLGSGGISALTDIIVTDLVPLRVRGKWFAFISVPWAIGTTIGPVLSGILTTGGSWRWVFGINVIATTSAAIACWIALPPIPSAQHTVSSLVQVDLAGFLLLSLSLVAILVPIMQASVVHPWGDAHTLAPLIAGVLGLVLFLIYEQWWARNPLIPLAQFRNRSCLLAFFCAMLHGMALWCIMYYLPVYYESIKGFSSLDSGLAVLPETLTLVPASILIGYLVSWSGSYRWAIWLGWSVSTLGSALLYLLAPSTSKGVWIALNLPVGVGMGLLFGAMGFAVQAAVDPERVSLAVTLFSFWRSFGAALGISIGSAIVSSAGHIQTQSSPSSAAASALIDSSMNALRRVWIFCAVACAVALVGSLGIESFSLDQPLVKKDSASGNSVDAV</sequence>
<feature type="transmembrane region" description="Helical" evidence="5">
    <location>
        <begin position="21"/>
        <end position="46"/>
    </location>
</feature>
<evidence type="ECO:0000313" key="7">
    <source>
        <dbReference type="EMBL" id="BCS22628.1"/>
    </source>
</evidence>
<feature type="transmembrane region" description="Helical" evidence="5">
    <location>
        <begin position="210"/>
        <end position="233"/>
    </location>
</feature>
<dbReference type="PANTHER" id="PTHR23501">
    <property type="entry name" value="MAJOR FACILITATOR SUPERFAMILY"/>
    <property type="match status" value="1"/>
</dbReference>
<gene>
    <name evidence="7" type="ORF">APUU_30853S</name>
</gene>
<evidence type="ECO:0000256" key="2">
    <source>
        <dbReference type="ARBA" id="ARBA00022692"/>
    </source>
</evidence>
<dbReference type="InterPro" id="IPR011701">
    <property type="entry name" value="MFS"/>
</dbReference>
<dbReference type="PANTHER" id="PTHR23501:SF59">
    <property type="entry name" value="MAJOR FACILITATOR SUPERFAMILY (MFS) PROFILE DOMAIN-CONTAINING PROTEIN-RELATED"/>
    <property type="match status" value="1"/>
</dbReference>
<keyword evidence="2 5" id="KW-0812">Transmembrane</keyword>
<dbReference type="RefSeq" id="XP_041554822.1">
    <property type="nucleotide sequence ID" value="XM_041701992.1"/>
</dbReference>
<dbReference type="Pfam" id="PF07690">
    <property type="entry name" value="MFS_1"/>
    <property type="match status" value="1"/>
</dbReference>
<dbReference type="KEGG" id="apuu:APUU_30853S"/>
<evidence type="ECO:0000256" key="5">
    <source>
        <dbReference type="SAM" id="Phobius"/>
    </source>
</evidence>
<reference evidence="7" key="1">
    <citation type="submission" date="2021-01" db="EMBL/GenBank/DDBJ databases">
        <authorList>
            <consortium name="Aspergillus puulaauensis MK2 genome sequencing consortium"/>
            <person name="Kazuki M."/>
            <person name="Futagami T."/>
        </authorList>
    </citation>
    <scope>NUCLEOTIDE SEQUENCE</scope>
    <source>
        <strain evidence="7">MK2</strain>
    </source>
</reference>
<accession>A0A7R8AMG5</accession>
<dbReference type="SUPFAM" id="SSF103473">
    <property type="entry name" value="MFS general substrate transporter"/>
    <property type="match status" value="1"/>
</dbReference>
<keyword evidence="3 5" id="KW-1133">Transmembrane helix</keyword>
<keyword evidence="8" id="KW-1185">Reference proteome</keyword>
<comment type="subcellular location">
    <subcellularLocation>
        <location evidence="1">Membrane</location>
        <topology evidence="1">Multi-pass membrane protein</topology>
    </subcellularLocation>
</comment>
<feature type="transmembrane region" description="Helical" evidence="5">
    <location>
        <begin position="245"/>
        <end position="264"/>
    </location>
</feature>
<feature type="transmembrane region" description="Helical" evidence="5">
    <location>
        <begin position="376"/>
        <end position="399"/>
    </location>
</feature>
<evidence type="ECO:0000259" key="6">
    <source>
        <dbReference type="PROSITE" id="PS50850"/>
    </source>
</evidence>
<feature type="transmembrane region" description="Helical" evidence="5">
    <location>
        <begin position="285"/>
        <end position="305"/>
    </location>
</feature>
<dbReference type="InterPro" id="IPR020846">
    <property type="entry name" value="MFS_dom"/>
</dbReference>